<dbReference type="FunFam" id="1.20.58.340:FF:000004">
    <property type="entry name" value="Magnesium transport protein CorA"/>
    <property type="match status" value="1"/>
</dbReference>
<keyword evidence="3 12" id="KW-0813">Transport</keyword>
<keyword evidence="5 12" id="KW-0812">Transmembrane</keyword>
<dbReference type="InterPro" id="IPR045861">
    <property type="entry name" value="CorA_cytoplasmic_dom"/>
</dbReference>
<dbReference type="NCBIfam" id="TIGR00383">
    <property type="entry name" value="corA"/>
    <property type="match status" value="1"/>
</dbReference>
<evidence type="ECO:0000256" key="5">
    <source>
        <dbReference type="ARBA" id="ARBA00022692"/>
    </source>
</evidence>
<keyword evidence="6 12" id="KW-0460">Magnesium</keyword>
<proteinExistence type="inferred from homology"/>
<reference evidence="13 14" key="1">
    <citation type="submission" date="2016-11" db="EMBL/GenBank/DDBJ databases">
        <authorList>
            <person name="Jaros S."/>
            <person name="Januszkiewicz K."/>
            <person name="Wedrychowicz H."/>
        </authorList>
    </citation>
    <scope>NUCLEOTIDE SEQUENCE [LARGE SCALE GENOMIC DNA]</scope>
    <source>
        <strain evidence="13 14">DSM 26897</strain>
    </source>
</reference>
<dbReference type="InterPro" id="IPR045863">
    <property type="entry name" value="CorA_TM1_TM2"/>
</dbReference>
<dbReference type="Gene3D" id="1.20.58.340">
    <property type="entry name" value="Magnesium transport protein CorA, transmembrane region"/>
    <property type="match status" value="2"/>
</dbReference>
<dbReference type="AlphaFoldDB" id="A0A1M5GPU0"/>
<dbReference type="STRING" id="1302690.BUE76_02745"/>
<evidence type="ECO:0000256" key="9">
    <source>
        <dbReference type="ARBA" id="ARBA00023136"/>
    </source>
</evidence>
<gene>
    <name evidence="12" type="primary">corA</name>
    <name evidence="13" type="ORF">SAMN05444008_1177</name>
</gene>
<name>A0A1M5GPU0_9BACT</name>
<dbReference type="PANTHER" id="PTHR46494">
    <property type="entry name" value="CORA FAMILY METAL ION TRANSPORTER (EUROFUNG)"/>
    <property type="match status" value="1"/>
</dbReference>
<keyword evidence="4 12" id="KW-1003">Cell membrane</keyword>
<evidence type="ECO:0000256" key="1">
    <source>
        <dbReference type="ARBA" id="ARBA00004651"/>
    </source>
</evidence>
<dbReference type="InterPro" id="IPR002523">
    <property type="entry name" value="MgTranspt_CorA/ZnTranspt_ZntB"/>
</dbReference>
<protein>
    <recommendedName>
        <fullName evidence="12">Magnesium transport protein CorA</fullName>
    </recommendedName>
</protein>
<comment type="catalytic activity">
    <reaction evidence="10">
        <text>Mg(2+)(in) = Mg(2+)(out)</text>
        <dbReference type="Rhea" id="RHEA:29827"/>
        <dbReference type="ChEBI" id="CHEBI:18420"/>
    </reaction>
</comment>
<evidence type="ECO:0000256" key="8">
    <source>
        <dbReference type="ARBA" id="ARBA00023065"/>
    </source>
</evidence>
<dbReference type="GO" id="GO:0015087">
    <property type="term" value="F:cobalt ion transmembrane transporter activity"/>
    <property type="evidence" value="ECO:0007669"/>
    <property type="project" value="UniProtKB-UniRule"/>
</dbReference>
<accession>A0A1M5GPU0</accession>
<keyword evidence="8 12" id="KW-0406">Ion transport</keyword>
<keyword evidence="7 12" id="KW-1133">Transmembrane helix</keyword>
<evidence type="ECO:0000313" key="13">
    <source>
        <dbReference type="EMBL" id="SHG05677.1"/>
    </source>
</evidence>
<dbReference type="SUPFAM" id="SSF143865">
    <property type="entry name" value="CorA soluble domain-like"/>
    <property type="match status" value="1"/>
</dbReference>
<dbReference type="SUPFAM" id="SSF144083">
    <property type="entry name" value="Magnesium transport protein CorA, transmembrane region"/>
    <property type="match status" value="1"/>
</dbReference>
<dbReference type="EMBL" id="FQUO01000017">
    <property type="protein sequence ID" value="SHG05677.1"/>
    <property type="molecule type" value="Genomic_DNA"/>
</dbReference>
<dbReference type="Proteomes" id="UP000184368">
    <property type="component" value="Unassembled WGS sequence"/>
</dbReference>
<keyword evidence="14" id="KW-1185">Reference proteome</keyword>
<dbReference type="GO" id="GO:0000287">
    <property type="term" value="F:magnesium ion binding"/>
    <property type="evidence" value="ECO:0007669"/>
    <property type="project" value="TreeGrafter"/>
</dbReference>
<dbReference type="GO" id="GO:0050897">
    <property type="term" value="F:cobalt ion binding"/>
    <property type="evidence" value="ECO:0007669"/>
    <property type="project" value="TreeGrafter"/>
</dbReference>
<dbReference type="CDD" id="cd12828">
    <property type="entry name" value="TmCorA-like_1"/>
    <property type="match status" value="1"/>
</dbReference>
<dbReference type="PANTHER" id="PTHR46494:SF1">
    <property type="entry name" value="CORA FAMILY METAL ION TRANSPORTER (EUROFUNG)"/>
    <property type="match status" value="1"/>
</dbReference>
<evidence type="ECO:0000256" key="3">
    <source>
        <dbReference type="ARBA" id="ARBA00022448"/>
    </source>
</evidence>
<evidence type="ECO:0000256" key="12">
    <source>
        <dbReference type="RuleBase" id="RU362010"/>
    </source>
</evidence>
<organism evidence="13 14">
    <name type="scientific">Cnuella takakiae</name>
    <dbReference type="NCBI Taxonomy" id="1302690"/>
    <lineage>
        <taxon>Bacteria</taxon>
        <taxon>Pseudomonadati</taxon>
        <taxon>Bacteroidota</taxon>
        <taxon>Chitinophagia</taxon>
        <taxon>Chitinophagales</taxon>
        <taxon>Chitinophagaceae</taxon>
        <taxon>Cnuella</taxon>
    </lineage>
</organism>
<comment type="subcellular location">
    <subcellularLocation>
        <location evidence="1">Cell membrane</location>
        <topology evidence="1">Multi-pass membrane protein</topology>
    </subcellularLocation>
    <subcellularLocation>
        <location evidence="12">Membrane</location>
        <topology evidence="12">Multi-pass membrane protein</topology>
    </subcellularLocation>
</comment>
<comment type="function">
    <text evidence="11">Mediates influx of magnesium ions. Alternates between open and closed states. Activated by low cytoplasmic Mg(2+) levels. Inactive when cytoplasmic Mg(2+) levels are high.</text>
</comment>
<dbReference type="GO" id="GO:0005886">
    <property type="term" value="C:plasma membrane"/>
    <property type="evidence" value="ECO:0007669"/>
    <property type="project" value="UniProtKB-SubCell"/>
</dbReference>
<comment type="similarity">
    <text evidence="2 12">Belongs to the CorA metal ion transporter (MIT) (TC 1.A.35) family.</text>
</comment>
<dbReference type="Gene3D" id="3.30.460.20">
    <property type="entry name" value="CorA soluble domain-like"/>
    <property type="match status" value="1"/>
</dbReference>
<evidence type="ECO:0000313" key="14">
    <source>
        <dbReference type="Proteomes" id="UP000184368"/>
    </source>
</evidence>
<dbReference type="GO" id="GO:0015095">
    <property type="term" value="F:magnesium ion transmembrane transporter activity"/>
    <property type="evidence" value="ECO:0007669"/>
    <property type="project" value="UniProtKB-UniRule"/>
</dbReference>
<evidence type="ECO:0000256" key="7">
    <source>
        <dbReference type="ARBA" id="ARBA00022989"/>
    </source>
</evidence>
<keyword evidence="9 12" id="KW-0472">Membrane</keyword>
<evidence type="ECO:0000256" key="2">
    <source>
        <dbReference type="ARBA" id="ARBA00009765"/>
    </source>
</evidence>
<feature type="transmembrane region" description="Helical" evidence="12">
    <location>
        <begin position="353"/>
        <end position="373"/>
    </location>
</feature>
<sequence length="379" mass="43735">MAACIGLTFTHQHNMSPEKYLRYLVPFSLFGTERTKQILQATPTDDVVRKDADKTQITVYHYDSTHLESTELQKVEESFPFRDQPQVSWINVDGLCKPDVEKAGAHYGIHPLIIEDILSMGQRPKMDEVEGILYCLLNMLYFNSKTNSVEQEQISIVLGQNYVITFQEDPSRDVFDPIREKLKINNSKLRQRGADYLCYTMLDLIVDNYFFVMEKLGACIESAEEEVIRNSNTRSLARINFLRKELIVLKRNIAPVRDLIGGIIRSESELLDDRTTKYFKDVYDHIIQAYDLSENYRDIMISMQDLYINNVNLKMNEVMKVMAIVTCLLAPATVIGGVFGMNFDVIPTAHNTWGFYTAVGAMLLIPVWMLVMFKRRGWF</sequence>
<feature type="transmembrane region" description="Helical" evidence="12">
    <location>
        <begin position="321"/>
        <end position="341"/>
    </location>
</feature>
<evidence type="ECO:0000256" key="10">
    <source>
        <dbReference type="ARBA" id="ARBA00034269"/>
    </source>
</evidence>
<evidence type="ECO:0000256" key="11">
    <source>
        <dbReference type="ARBA" id="ARBA00045497"/>
    </source>
</evidence>
<evidence type="ECO:0000256" key="4">
    <source>
        <dbReference type="ARBA" id="ARBA00022475"/>
    </source>
</evidence>
<evidence type="ECO:0000256" key="6">
    <source>
        <dbReference type="ARBA" id="ARBA00022842"/>
    </source>
</evidence>
<dbReference type="InterPro" id="IPR004488">
    <property type="entry name" value="Mg/Co-transport_prot_CorA"/>
</dbReference>
<dbReference type="Pfam" id="PF01544">
    <property type="entry name" value="CorA"/>
    <property type="match status" value="1"/>
</dbReference>